<evidence type="ECO:0000256" key="4">
    <source>
        <dbReference type="ARBA" id="ARBA00023125"/>
    </source>
</evidence>
<evidence type="ECO:0000256" key="5">
    <source>
        <dbReference type="ARBA" id="ARBA00023235"/>
    </source>
</evidence>
<dbReference type="OrthoDB" id="5409596at2759"/>
<comment type="catalytic activity">
    <reaction evidence="6">
        <text>Couples ATP hydrolysis with the unwinding of duplex DNA by translocating in the 3'-5' direction.</text>
        <dbReference type="EC" id="5.6.2.4"/>
    </reaction>
</comment>
<evidence type="ECO:0000313" key="11">
    <source>
        <dbReference type="EMBL" id="KZV80663.1"/>
    </source>
</evidence>
<dbReference type="EC" id="5.6.2.4" evidence="7"/>
<dbReference type="PANTHER" id="PTHR13710">
    <property type="entry name" value="DNA HELICASE RECQ FAMILY MEMBER"/>
    <property type="match status" value="1"/>
</dbReference>
<dbReference type="InterPro" id="IPR014001">
    <property type="entry name" value="Helicase_ATP-bd"/>
</dbReference>
<feature type="domain" description="Helicase ATP-binding" evidence="9">
    <location>
        <begin position="123"/>
        <end position="297"/>
    </location>
</feature>
<evidence type="ECO:0000256" key="2">
    <source>
        <dbReference type="ARBA" id="ARBA00022741"/>
    </source>
</evidence>
<dbReference type="GO" id="GO:0005694">
    <property type="term" value="C:chromosome"/>
    <property type="evidence" value="ECO:0007669"/>
    <property type="project" value="TreeGrafter"/>
</dbReference>
<dbReference type="PROSITE" id="PS51192">
    <property type="entry name" value="HELICASE_ATP_BIND_1"/>
    <property type="match status" value="1"/>
</dbReference>
<evidence type="ECO:0000256" key="3">
    <source>
        <dbReference type="ARBA" id="ARBA00022840"/>
    </source>
</evidence>
<keyword evidence="5" id="KW-0413">Isomerase</keyword>
<keyword evidence="2" id="KW-0547">Nucleotide-binding</keyword>
<feature type="compositionally biased region" description="Low complexity" evidence="8">
    <location>
        <begin position="630"/>
        <end position="641"/>
    </location>
</feature>
<dbReference type="Pfam" id="PF00271">
    <property type="entry name" value="Helicase_C"/>
    <property type="match status" value="1"/>
</dbReference>
<dbReference type="Pfam" id="PF00270">
    <property type="entry name" value="DEAD"/>
    <property type="match status" value="1"/>
</dbReference>
<accession>A0A165BHK8</accession>
<protein>
    <recommendedName>
        <fullName evidence="7">DNA 3'-5' helicase</fullName>
        <ecNumber evidence="7">5.6.2.4</ecNumber>
    </recommendedName>
</protein>
<dbReference type="PROSITE" id="PS51194">
    <property type="entry name" value="HELICASE_CTER"/>
    <property type="match status" value="1"/>
</dbReference>
<dbReference type="InterPro" id="IPR027417">
    <property type="entry name" value="P-loop_NTPase"/>
</dbReference>
<dbReference type="SMART" id="SM00490">
    <property type="entry name" value="HELICc"/>
    <property type="match status" value="1"/>
</dbReference>
<comment type="similarity">
    <text evidence="1">Belongs to the helicase family. RecQ subfamily.</text>
</comment>
<gene>
    <name evidence="11" type="ORF">EXIGLDRAFT_780678</name>
</gene>
<dbReference type="Gene3D" id="3.40.50.300">
    <property type="entry name" value="P-loop containing nucleotide triphosphate hydrolases"/>
    <property type="match status" value="2"/>
</dbReference>
<dbReference type="GO" id="GO:0043138">
    <property type="term" value="F:3'-5' DNA helicase activity"/>
    <property type="evidence" value="ECO:0007669"/>
    <property type="project" value="UniProtKB-EC"/>
</dbReference>
<evidence type="ECO:0000256" key="7">
    <source>
        <dbReference type="ARBA" id="ARBA00034808"/>
    </source>
</evidence>
<dbReference type="InterPro" id="IPR001650">
    <property type="entry name" value="Helicase_C-like"/>
</dbReference>
<keyword evidence="12" id="KW-1185">Reference proteome</keyword>
<dbReference type="AlphaFoldDB" id="A0A165BHK8"/>
<dbReference type="GO" id="GO:0000724">
    <property type="term" value="P:double-strand break repair via homologous recombination"/>
    <property type="evidence" value="ECO:0007669"/>
    <property type="project" value="TreeGrafter"/>
</dbReference>
<dbReference type="STRING" id="1314781.A0A165BHK8"/>
<dbReference type="SMART" id="SM00487">
    <property type="entry name" value="DEXDc"/>
    <property type="match status" value="1"/>
</dbReference>
<dbReference type="GO" id="GO:0005737">
    <property type="term" value="C:cytoplasm"/>
    <property type="evidence" value="ECO:0007669"/>
    <property type="project" value="TreeGrafter"/>
</dbReference>
<organism evidence="11 12">
    <name type="scientific">Exidia glandulosa HHB12029</name>
    <dbReference type="NCBI Taxonomy" id="1314781"/>
    <lineage>
        <taxon>Eukaryota</taxon>
        <taxon>Fungi</taxon>
        <taxon>Dikarya</taxon>
        <taxon>Basidiomycota</taxon>
        <taxon>Agaricomycotina</taxon>
        <taxon>Agaricomycetes</taxon>
        <taxon>Auriculariales</taxon>
        <taxon>Exidiaceae</taxon>
        <taxon>Exidia</taxon>
    </lineage>
</organism>
<name>A0A165BHK8_EXIGL</name>
<evidence type="ECO:0000256" key="1">
    <source>
        <dbReference type="ARBA" id="ARBA00005446"/>
    </source>
</evidence>
<proteinExistence type="inferred from homology"/>
<dbReference type="EMBL" id="KV426460">
    <property type="protein sequence ID" value="KZV80663.1"/>
    <property type="molecule type" value="Genomic_DNA"/>
</dbReference>
<dbReference type="SUPFAM" id="SSF52540">
    <property type="entry name" value="P-loop containing nucleoside triphosphate hydrolases"/>
    <property type="match status" value="1"/>
</dbReference>
<keyword evidence="3" id="KW-0067">ATP-binding</keyword>
<dbReference type="InParanoid" id="A0A165BHK8"/>
<evidence type="ECO:0000259" key="10">
    <source>
        <dbReference type="PROSITE" id="PS51194"/>
    </source>
</evidence>
<feature type="domain" description="Helicase C-terminal" evidence="10">
    <location>
        <begin position="343"/>
        <end position="494"/>
    </location>
</feature>
<evidence type="ECO:0000259" key="9">
    <source>
        <dbReference type="PROSITE" id="PS51192"/>
    </source>
</evidence>
<reference evidence="11 12" key="1">
    <citation type="journal article" date="2016" name="Mol. Biol. Evol.">
        <title>Comparative Genomics of Early-Diverging Mushroom-Forming Fungi Provides Insights into the Origins of Lignocellulose Decay Capabilities.</title>
        <authorList>
            <person name="Nagy L.G."/>
            <person name="Riley R."/>
            <person name="Tritt A."/>
            <person name="Adam C."/>
            <person name="Daum C."/>
            <person name="Floudas D."/>
            <person name="Sun H."/>
            <person name="Yadav J.S."/>
            <person name="Pangilinan J."/>
            <person name="Larsson K.H."/>
            <person name="Matsuura K."/>
            <person name="Barry K."/>
            <person name="Labutti K."/>
            <person name="Kuo R."/>
            <person name="Ohm R.A."/>
            <person name="Bhattacharya S.S."/>
            <person name="Shirouzu T."/>
            <person name="Yoshinaga Y."/>
            <person name="Martin F.M."/>
            <person name="Grigoriev I.V."/>
            <person name="Hibbett D.S."/>
        </authorList>
    </citation>
    <scope>NUCLEOTIDE SEQUENCE [LARGE SCALE GENOMIC DNA]</scope>
    <source>
        <strain evidence="11 12">HHB12029</strain>
    </source>
</reference>
<keyword evidence="4" id="KW-0238">DNA-binding</keyword>
<evidence type="ECO:0000256" key="8">
    <source>
        <dbReference type="SAM" id="MobiDB-lite"/>
    </source>
</evidence>
<dbReference type="InterPro" id="IPR011545">
    <property type="entry name" value="DEAD/DEAH_box_helicase_dom"/>
</dbReference>
<feature type="compositionally biased region" description="Low complexity" evidence="8">
    <location>
        <begin position="53"/>
        <end position="74"/>
    </location>
</feature>
<dbReference type="GO" id="GO:0009378">
    <property type="term" value="F:four-way junction helicase activity"/>
    <property type="evidence" value="ECO:0007669"/>
    <property type="project" value="TreeGrafter"/>
</dbReference>
<dbReference type="Proteomes" id="UP000077266">
    <property type="component" value="Unassembled WGS sequence"/>
</dbReference>
<evidence type="ECO:0000256" key="6">
    <source>
        <dbReference type="ARBA" id="ARBA00034617"/>
    </source>
</evidence>
<dbReference type="GO" id="GO:0005524">
    <property type="term" value="F:ATP binding"/>
    <property type="evidence" value="ECO:0007669"/>
    <property type="project" value="UniProtKB-KW"/>
</dbReference>
<feature type="region of interest" description="Disordered" evidence="8">
    <location>
        <begin position="53"/>
        <end position="79"/>
    </location>
</feature>
<evidence type="ECO:0000313" key="12">
    <source>
        <dbReference type="Proteomes" id="UP000077266"/>
    </source>
</evidence>
<dbReference type="CDD" id="cd18785">
    <property type="entry name" value="SF2_C"/>
    <property type="match status" value="1"/>
</dbReference>
<feature type="region of interest" description="Disordered" evidence="8">
    <location>
        <begin position="620"/>
        <end position="670"/>
    </location>
</feature>
<dbReference type="GO" id="GO:0003677">
    <property type="term" value="F:DNA binding"/>
    <property type="evidence" value="ECO:0007669"/>
    <property type="project" value="UniProtKB-KW"/>
</dbReference>
<dbReference type="PANTHER" id="PTHR13710:SF105">
    <property type="entry name" value="ATP-DEPENDENT DNA HELICASE Q1"/>
    <property type="match status" value="1"/>
</dbReference>
<sequence length="858" mass="94139">MAGRLLNAWAWSQHKFLARSYEFRLARVTPRVLGLPESNATVIEPAPGVAPSARASRSARASNASINANTSTARPATRDTTLKSKRVHGVFLEPRFGLDEIKTKLKQGLKLAFDPHTEQAVGLQYIDRCYDGVYVAGTSFGKSLLIEGTAFLNPKKVILVICPLKALEYDQVASASTKGLKAVAINEDLTSKERKSIVRGVERGHFGLLYLSAELCLTSLITTLLAKPSFRKRLKAIFIDEAQVIARWAQKFREAYKFLGLLRSFTAENIPFVSLSATLTTETFTTVWETLLYSRRPFFGMDVGTTRSNLCYVVKRQPKTAPAVLGALSLVPATLHADSNAADVPKSLFYFETQAECIAAVQTVRRIVPSSLRSTMALPFSSIASPAMKTHTWDAYSSGPTRIVCATDAAGMGCNISDIEHCVVFDIKGPDSDSALTLDQLSQRWGRTGRQAGTTGLCVLYAPDYAFLPEPLPPEALPAVGRLKSGAAAKNKPKVESGRVTKQRSKIESKFIDFINLGRPGIRPATCAHEFFHCHFRPDTGLKTYHKLDMSDEPVIGWRAQKLPFDAIWIVLDFVPLPPKPCKRCWVCNPALLKLVEPISLDDTRFQTYRHEFVRSLPSMPKLGNDNDRAGSPAPSAASDSDSARSDALHTSVTAPITPRRRSRKDRRCVTDDSLAELQKRLLAWRTDFARSKGVLVSSKTVLPDAVLVAICKGASVMANIVDLSSRDLKHRVRWQLAREDELNGVLTVMKEWITTLLPVRTPPNTAGSSFYASDPYARSRTLCGTVTGRVTAAACSYTVAIAHTVAHALSHGYVLAWRLPSISHFTPPCMGFAAIGEPSSSLHTHPFAHIPTIDTYS</sequence>